<feature type="chain" id="PRO_5026061231" evidence="1">
    <location>
        <begin position="22"/>
        <end position="458"/>
    </location>
</feature>
<evidence type="ECO:0000313" key="2">
    <source>
        <dbReference type="EMBL" id="QGZ93936.1"/>
    </source>
</evidence>
<keyword evidence="1" id="KW-0732">Signal</keyword>
<dbReference type="KEGG" id="tsv:DSM104635_00751"/>
<evidence type="ECO:0000313" key="3">
    <source>
        <dbReference type="Proteomes" id="UP000431269"/>
    </source>
</evidence>
<dbReference type="EMBL" id="CP047045">
    <property type="protein sequence ID" value="QGZ93936.1"/>
    <property type="molecule type" value="Genomic_DNA"/>
</dbReference>
<accession>A0A6I6ML80</accession>
<organism evidence="2 3">
    <name type="scientific">Terricaulis silvestris</name>
    <dbReference type="NCBI Taxonomy" id="2686094"/>
    <lineage>
        <taxon>Bacteria</taxon>
        <taxon>Pseudomonadati</taxon>
        <taxon>Pseudomonadota</taxon>
        <taxon>Alphaproteobacteria</taxon>
        <taxon>Caulobacterales</taxon>
        <taxon>Caulobacteraceae</taxon>
        <taxon>Terricaulis</taxon>
    </lineage>
</organism>
<gene>
    <name evidence="2" type="ORF">DSM104635_00751</name>
</gene>
<name>A0A6I6ML80_9CAUL</name>
<reference evidence="3" key="1">
    <citation type="submission" date="2019-12" db="EMBL/GenBank/DDBJ databases">
        <title>Complete genome of Terracaulis silvestris 0127_4.</title>
        <authorList>
            <person name="Vieira S."/>
            <person name="Riedel T."/>
            <person name="Sproer C."/>
            <person name="Pascual J."/>
            <person name="Boedeker C."/>
            <person name="Overmann J."/>
        </authorList>
    </citation>
    <scope>NUCLEOTIDE SEQUENCE [LARGE SCALE GENOMIC DNA]</scope>
    <source>
        <strain evidence="3">0127_4</strain>
    </source>
</reference>
<dbReference type="SUPFAM" id="SSF52096">
    <property type="entry name" value="ClpP/crotonase"/>
    <property type="match status" value="1"/>
</dbReference>
<protein>
    <submittedName>
        <fullName evidence="2">Peptidase family S41</fullName>
    </submittedName>
</protein>
<feature type="signal peptide" evidence="1">
    <location>
        <begin position="1"/>
        <end position="21"/>
    </location>
</feature>
<dbReference type="InterPro" id="IPR029045">
    <property type="entry name" value="ClpP/crotonase-like_dom_sf"/>
</dbReference>
<keyword evidence="3" id="KW-1185">Reference proteome</keyword>
<dbReference type="Proteomes" id="UP000431269">
    <property type="component" value="Chromosome"/>
</dbReference>
<dbReference type="Gene3D" id="3.90.226.10">
    <property type="entry name" value="2-enoyl-CoA Hydratase, Chain A, domain 1"/>
    <property type="match status" value="1"/>
</dbReference>
<dbReference type="RefSeq" id="WP_158764916.1">
    <property type="nucleotide sequence ID" value="NZ_CP047045.1"/>
</dbReference>
<dbReference type="AlphaFoldDB" id="A0A6I6ML80"/>
<proteinExistence type="predicted"/>
<evidence type="ECO:0000256" key="1">
    <source>
        <dbReference type="SAM" id="SignalP"/>
    </source>
</evidence>
<sequence length="458" mass="49964">MSKRALIVLAAALLGAGFAFAALDARAQHVANTATVTIDTSADARVADVVAFRENFMAVDHAYSPAARAEAQRRLTALKNNAGAISQAYFELELSRIVALADNGHTAAFPWPRAARYNRIPLRLAAFGEDFYVVRTPTQNGDLLGARLTAIDGHDIAQLRTASRSLMGGVNGWRDRFANYLFESPEQLHALDLAADAASATYTFQTTNGQSIERRFDGDAVDAAHASANPGRFLYPQTIDGEGEWRALMPAASAPWSMQAPDERFRWRNAPEIDGIVLELRQNNDAANETIAQALTRFERAIADNRPRNLVLDMRMNSGGDLNTTRDFVQSLPARVPGRIFVLTSPWTFSAAISTTGYLKQTAPDRVTIVGEQVGDRLQFFAEGAPETLPNSHLMVLAARERHDYVTGCEGFTDCHGNVVRNPIRVPNLDVQIAAPWTIEAYAAGRDPGMEAIAAVLR</sequence>